<dbReference type="FunFam" id="3.40.190.10:FF:000005">
    <property type="entry name" value="Porphobilinogen deaminase"/>
    <property type="match status" value="1"/>
</dbReference>
<dbReference type="PIRSF" id="PIRSF001438">
    <property type="entry name" value="4pyrrol_synth_OHMeBilane_synth"/>
    <property type="match status" value="1"/>
</dbReference>
<name>A0A1I2J181_9BACT</name>
<dbReference type="Pfam" id="PF03900">
    <property type="entry name" value="Porphobil_deamC"/>
    <property type="match status" value="1"/>
</dbReference>
<reference evidence="11 12" key="1">
    <citation type="submission" date="2016-10" db="EMBL/GenBank/DDBJ databases">
        <authorList>
            <person name="de Groot N.N."/>
        </authorList>
    </citation>
    <scope>NUCLEOTIDE SEQUENCE [LARGE SCALE GENOMIC DNA]</scope>
    <source>
        <strain evidence="11 12">CGMCC 1.9156</strain>
    </source>
</reference>
<feature type="domain" description="Porphobilinogen deaminase C-terminal" evidence="10">
    <location>
        <begin position="228"/>
        <end position="296"/>
    </location>
</feature>
<sequence>MKNKTITIGTRGSKLALWQAETVKAELEKAHPHLNFKLKIIKTKGDKILDVALSKIGDKGLFTKEIEQALYDHKIDLAVHSLKDLPTELPEDLIIGGMLTRAEVRDVFISKDGRKLSEFTAKDKIATSSLRRKSQLLHYNPELTIVDIRGNVETRLKKMNDGHCDALIMAGAGILRLGYDEVITEFLESDVIIPAVSQGAIAIEIREDDESIQPLIDAITDETTRLSTLAERSLLRELEGGCQVPVGCLSEVAGDQIKITGMVASLDGKTRIRESVECSLDEASEKAIELAQTILNAGGKTILDSIRPASEE</sequence>
<evidence type="ECO:0000256" key="4">
    <source>
        <dbReference type="ARBA" id="ARBA00011245"/>
    </source>
</evidence>
<dbReference type="PANTHER" id="PTHR11557">
    <property type="entry name" value="PORPHOBILINOGEN DEAMINASE"/>
    <property type="match status" value="1"/>
</dbReference>
<comment type="function">
    <text evidence="1 8">Tetrapolymerization of the monopyrrole PBG into the hydroxymethylbilane pre-uroporphyrinogen in several discrete steps.</text>
</comment>
<dbReference type="PRINTS" id="PR00151">
    <property type="entry name" value="PORPHBDMNASE"/>
</dbReference>
<evidence type="ECO:0000256" key="7">
    <source>
        <dbReference type="ARBA" id="ARBA00048169"/>
    </source>
</evidence>
<dbReference type="GO" id="GO:0006782">
    <property type="term" value="P:protoporphyrinogen IX biosynthetic process"/>
    <property type="evidence" value="ECO:0007669"/>
    <property type="project" value="UniProtKB-UniRule"/>
</dbReference>
<evidence type="ECO:0000256" key="5">
    <source>
        <dbReference type="ARBA" id="ARBA00022679"/>
    </source>
</evidence>
<keyword evidence="5 8" id="KW-0808">Transferase</keyword>
<dbReference type="STRING" id="655355.SAMN05216283_10793"/>
<feature type="domain" description="Porphobilinogen deaminase N-terminal" evidence="9">
    <location>
        <begin position="6"/>
        <end position="213"/>
    </location>
</feature>
<accession>A0A1I2J181</accession>
<dbReference type="FunFam" id="3.40.190.10:FF:000004">
    <property type="entry name" value="Porphobilinogen deaminase"/>
    <property type="match status" value="1"/>
</dbReference>
<comment type="miscellaneous">
    <text evidence="8">The porphobilinogen subunits are added to the dipyrromethane group.</text>
</comment>
<dbReference type="Gene3D" id="3.40.190.10">
    <property type="entry name" value="Periplasmic binding protein-like II"/>
    <property type="match status" value="2"/>
</dbReference>
<keyword evidence="6 8" id="KW-0627">Porphyrin biosynthesis</keyword>
<dbReference type="AlphaFoldDB" id="A0A1I2J181"/>
<dbReference type="InterPro" id="IPR022419">
    <property type="entry name" value="Porphobilin_deaminase_cofac_BS"/>
</dbReference>
<dbReference type="InterPro" id="IPR000860">
    <property type="entry name" value="HemC"/>
</dbReference>
<gene>
    <name evidence="8" type="primary">hemC</name>
    <name evidence="11" type="ORF">SAMN05216283_10793</name>
</gene>
<comment type="pathway">
    <text evidence="2">Porphyrin-containing compound metabolism; protoporphyrin-IX biosynthesis; coproporphyrinogen-III from 5-aminolevulinate: step 2/4.</text>
</comment>
<dbReference type="NCBIfam" id="TIGR00212">
    <property type="entry name" value="hemC"/>
    <property type="match status" value="1"/>
</dbReference>
<evidence type="ECO:0000256" key="1">
    <source>
        <dbReference type="ARBA" id="ARBA00002869"/>
    </source>
</evidence>
<dbReference type="CDD" id="cd13646">
    <property type="entry name" value="PBP2_EcHMBS_like"/>
    <property type="match status" value="1"/>
</dbReference>
<comment type="cofactor">
    <cofactor evidence="8">
        <name>dipyrromethane</name>
        <dbReference type="ChEBI" id="CHEBI:60342"/>
    </cofactor>
    <text evidence="8">Binds 1 dipyrromethane group covalently.</text>
</comment>
<dbReference type="InterPro" id="IPR022418">
    <property type="entry name" value="Porphobilinogen_deaminase_C"/>
</dbReference>
<organism evidence="11 12">
    <name type="scientific">Sunxiuqinia elliptica</name>
    <dbReference type="NCBI Taxonomy" id="655355"/>
    <lineage>
        <taxon>Bacteria</taxon>
        <taxon>Pseudomonadati</taxon>
        <taxon>Bacteroidota</taxon>
        <taxon>Bacteroidia</taxon>
        <taxon>Marinilabiliales</taxon>
        <taxon>Prolixibacteraceae</taxon>
        <taxon>Sunxiuqinia</taxon>
    </lineage>
</organism>
<dbReference type="SUPFAM" id="SSF54782">
    <property type="entry name" value="Porphobilinogen deaminase (hydroxymethylbilane synthase), C-terminal domain"/>
    <property type="match status" value="1"/>
</dbReference>
<dbReference type="Gene3D" id="3.30.160.40">
    <property type="entry name" value="Porphobilinogen deaminase, C-terminal domain"/>
    <property type="match status" value="1"/>
</dbReference>
<dbReference type="GO" id="GO:0005737">
    <property type="term" value="C:cytoplasm"/>
    <property type="evidence" value="ECO:0007669"/>
    <property type="project" value="UniProtKB-UniRule"/>
</dbReference>
<evidence type="ECO:0000256" key="6">
    <source>
        <dbReference type="ARBA" id="ARBA00023244"/>
    </source>
</evidence>
<evidence type="ECO:0000313" key="11">
    <source>
        <dbReference type="EMBL" id="SFF47778.1"/>
    </source>
</evidence>
<dbReference type="InterPro" id="IPR036803">
    <property type="entry name" value="Porphobilinogen_deaminase_C_sf"/>
</dbReference>
<dbReference type="Pfam" id="PF01379">
    <property type="entry name" value="Porphobil_deam"/>
    <property type="match status" value="1"/>
</dbReference>
<dbReference type="Proteomes" id="UP000198964">
    <property type="component" value="Unassembled WGS sequence"/>
</dbReference>
<keyword evidence="12" id="KW-1185">Reference proteome</keyword>
<dbReference type="RefSeq" id="WP_093920429.1">
    <property type="nucleotide sequence ID" value="NZ_FONW01000007.1"/>
</dbReference>
<dbReference type="GO" id="GO:0004418">
    <property type="term" value="F:hydroxymethylbilane synthase activity"/>
    <property type="evidence" value="ECO:0007669"/>
    <property type="project" value="UniProtKB-UniRule"/>
</dbReference>
<comment type="catalytic activity">
    <reaction evidence="7 8">
        <text>4 porphobilinogen + H2O = hydroxymethylbilane + 4 NH4(+)</text>
        <dbReference type="Rhea" id="RHEA:13185"/>
        <dbReference type="ChEBI" id="CHEBI:15377"/>
        <dbReference type="ChEBI" id="CHEBI:28938"/>
        <dbReference type="ChEBI" id="CHEBI:57845"/>
        <dbReference type="ChEBI" id="CHEBI:58126"/>
        <dbReference type="EC" id="2.5.1.61"/>
    </reaction>
</comment>
<dbReference type="PROSITE" id="PS00533">
    <property type="entry name" value="PORPHOBILINOGEN_DEAM"/>
    <property type="match status" value="1"/>
</dbReference>
<dbReference type="EC" id="2.5.1.61" evidence="8"/>
<dbReference type="SUPFAM" id="SSF53850">
    <property type="entry name" value="Periplasmic binding protein-like II"/>
    <property type="match status" value="1"/>
</dbReference>
<dbReference type="InterPro" id="IPR022417">
    <property type="entry name" value="Porphobilin_deaminase_N"/>
</dbReference>
<evidence type="ECO:0000259" key="10">
    <source>
        <dbReference type="Pfam" id="PF03900"/>
    </source>
</evidence>
<comment type="similarity">
    <text evidence="3 8">Belongs to the HMBS family.</text>
</comment>
<feature type="modified residue" description="S-(dipyrrolylmethanemethyl)cysteine" evidence="8">
    <location>
        <position position="242"/>
    </location>
</feature>
<comment type="subunit">
    <text evidence="4 8">Monomer.</text>
</comment>
<proteinExistence type="inferred from homology"/>
<dbReference type="PANTHER" id="PTHR11557:SF0">
    <property type="entry name" value="PORPHOBILINOGEN DEAMINASE"/>
    <property type="match status" value="1"/>
</dbReference>
<protein>
    <recommendedName>
        <fullName evidence="8">Porphobilinogen deaminase</fullName>
        <shortName evidence="8">PBG</shortName>
        <ecNumber evidence="8">2.5.1.61</ecNumber>
    </recommendedName>
    <alternativeName>
        <fullName evidence="8">Hydroxymethylbilane synthase</fullName>
        <shortName evidence="8">HMBS</shortName>
    </alternativeName>
    <alternativeName>
        <fullName evidence="8">Pre-uroporphyrinogen synthase</fullName>
    </alternativeName>
</protein>
<evidence type="ECO:0000256" key="2">
    <source>
        <dbReference type="ARBA" id="ARBA00004735"/>
    </source>
</evidence>
<evidence type="ECO:0000256" key="8">
    <source>
        <dbReference type="HAMAP-Rule" id="MF_00260"/>
    </source>
</evidence>
<dbReference type="HAMAP" id="MF_00260">
    <property type="entry name" value="Porphobil_deam"/>
    <property type="match status" value="1"/>
</dbReference>
<dbReference type="EMBL" id="FONW01000007">
    <property type="protein sequence ID" value="SFF47778.1"/>
    <property type="molecule type" value="Genomic_DNA"/>
</dbReference>
<evidence type="ECO:0000256" key="3">
    <source>
        <dbReference type="ARBA" id="ARBA00005638"/>
    </source>
</evidence>
<evidence type="ECO:0000259" key="9">
    <source>
        <dbReference type="Pfam" id="PF01379"/>
    </source>
</evidence>
<evidence type="ECO:0000313" key="12">
    <source>
        <dbReference type="Proteomes" id="UP000198964"/>
    </source>
</evidence>